<dbReference type="GO" id="GO:0003677">
    <property type="term" value="F:DNA binding"/>
    <property type="evidence" value="ECO:0007669"/>
    <property type="project" value="UniProtKB-KW"/>
</dbReference>
<reference evidence="1 2" key="1">
    <citation type="submission" date="2018-11" db="EMBL/GenBank/DDBJ databases">
        <title>Genome squencing of methanotrophic bacteria isolated from alkaline groundwater in Korea.</title>
        <authorList>
            <person name="Nguyen L.N."/>
        </authorList>
    </citation>
    <scope>NUCLEOTIDE SEQUENCE [LARGE SCALE GENOMIC DNA]</scope>
    <source>
        <strain evidence="1 2">GW6</strain>
    </source>
</reference>
<keyword evidence="1" id="KW-0238">DNA-binding</keyword>
<evidence type="ECO:0000313" key="2">
    <source>
        <dbReference type="Proteomes" id="UP000273982"/>
    </source>
</evidence>
<organism evidence="1 2">
    <name type="scientific">Methylocystis rosea</name>
    <dbReference type="NCBI Taxonomy" id="173366"/>
    <lineage>
        <taxon>Bacteria</taxon>
        <taxon>Pseudomonadati</taxon>
        <taxon>Pseudomonadota</taxon>
        <taxon>Alphaproteobacteria</taxon>
        <taxon>Hyphomicrobiales</taxon>
        <taxon>Methylocystaceae</taxon>
        <taxon>Methylocystis</taxon>
    </lineage>
</organism>
<protein>
    <submittedName>
        <fullName evidence="1">DNA-binding protein</fullName>
    </submittedName>
</protein>
<evidence type="ECO:0000313" key="1">
    <source>
        <dbReference type="EMBL" id="AZG78500.1"/>
    </source>
</evidence>
<gene>
    <name evidence="1" type="ORF">EHO51_04165</name>
</gene>
<name>A0A3G8MBD4_9HYPH</name>
<dbReference type="AlphaFoldDB" id="A0A3G8MBD4"/>
<dbReference type="EMBL" id="CP034086">
    <property type="protein sequence ID" value="AZG78500.1"/>
    <property type="molecule type" value="Genomic_DNA"/>
</dbReference>
<dbReference type="KEGG" id="mros:EHO51_04165"/>
<proteinExistence type="predicted"/>
<accession>A0A3G8MBD4</accession>
<dbReference type="Proteomes" id="UP000273982">
    <property type="component" value="Chromosome"/>
</dbReference>
<sequence>MGKVAHSIDGACEAAEVGRTSIFEAIRAGELKAHKLGRRTIILDEDLRGWLASLPLVSGAA</sequence>